<comment type="caution">
    <text evidence="3">The sequence shown here is derived from an EMBL/GenBank/DDBJ whole genome shotgun (WGS) entry which is preliminary data.</text>
</comment>
<dbReference type="SUPFAM" id="SSF54506">
    <property type="entry name" value="Diaminopimelate epimerase-like"/>
    <property type="match status" value="1"/>
</dbReference>
<evidence type="ECO:0000313" key="4">
    <source>
        <dbReference type="Proteomes" id="UP000037267"/>
    </source>
</evidence>
<dbReference type="Gene3D" id="3.10.310.10">
    <property type="entry name" value="Diaminopimelate Epimerase, Chain A, domain 1"/>
    <property type="match status" value="2"/>
</dbReference>
<dbReference type="RefSeq" id="WP_050356370.1">
    <property type="nucleotide sequence ID" value="NZ_LGSS01000019.1"/>
</dbReference>
<organism evidence="3 4">
    <name type="scientific">Gottschalkia purinilytica</name>
    <name type="common">Clostridium purinilyticum</name>
    <dbReference type="NCBI Taxonomy" id="1503"/>
    <lineage>
        <taxon>Bacteria</taxon>
        <taxon>Bacillati</taxon>
        <taxon>Bacillota</taxon>
        <taxon>Tissierellia</taxon>
        <taxon>Tissierellales</taxon>
        <taxon>Gottschalkiaceae</taxon>
        <taxon>Gottschalkia</taxon>
    </lineage>
</organism>
<dbReference type="EMBL" id="LGSS01000019">
    <property type="protein sequence ID" value="KNF07284.1"/>
    <property type="molecule type" value="Genomic_DNA"/>
</dbReference>
<proteinExistence type="inferred from homology"/>
<dbReference type="PANTHER" id="PTHR13774">
    <property type="entry name" value="PHENAZINE BIOSYNTHESIS PROTEIN"/>
    <property type="match status" value="1"/>
</dbReference>
<dbReference type="Pfam" id="PF02567">
    <property type="entry name" value="PhzC-PhzF"/>
    <property type="match status" value="1"/>
</dbReference>
<accession>A0A0L0W6Z3</accession>
<evidence type="ECO:0000256" key="2">
    <source>
        <dbReference type="ARBA" id="ARBA00023235"/>
    </source>
</evidence>
<dbReference type="NCBIfam" id="TIGR00654">
    <property type="entry name" value="PhzF_family"/>
    <property type="match status" value="1"/>
</dbReference>
<dbReference type="PIRSF" id="PIRSF016184">
    <property type="entry name" value="PhzC_PhzF"/>
    <property type="match status" value="1"/>
</dbReference>
<name>A0A0L0W6Z3_GOTPU</name>
<keyword evidence="2" id="KW-0413">Isomerase</keyword>
<evidence type="ECO:0000313" key="3">
    <source>
        <dbReference type="EMBL" id="KNF07284.1"/>
    </source>
</evidence>
<evidence type="ECO:0000256" key="1">
    <source>
        <dbReference type="ARBA" id="ARBA00008270"/>
    </source>
</evidence>
<dbReference type="OrthoDB" id="9788221at2"/>
<comment type="similarity">
    <text evidence="1">Belongs to the PhzF family.</text>
</comment>
<dbReference type="STRING" id="1503.CLPU_19c00200"/>
<dbReference type="GO" id="GO:0005737">
    <property type="term" value="C:cytoplasm"/>
    <property type="evidence" value="ECO:0007669"/>
    <property type="project" value="TreeGrafter"/>
</dbReference>
<gene>
    <name evidence="3" type="primary">phZF</name>
    <name evidence="3" type="ORF">CLPU_19c00200</name>
</gene>
<dbReference type="InterPro" id="IPR003719">
    <property type="entry name" value="Phenazine_PhzF-like"/>
</dbReference>
<sequence>MQVIMYQANAFADKPFGGNPAGIVPDARDLSYEDMLKIVRLTNLSKVSFVNQVDKDNFEVRFFTSKEEIDFCGYTTIATFYTLANKGYITNISQGVVKVFQHTKIGTNPIEIHFKDWNIEKVGMYHNTPVSLGKYDDVDEISSILSIDKEDIGIDFINIKPEILFTGKYDIIIPVKSRDILNKLQFDSQKVNSNTITRDLERIVEPRFHIFSLEEDDTINCRQFESMSFITECACSGTANAGLIYYLKKNNLIKNSEVLCKQGEQIGRPSQIYCEIINDECEYPIKVGGRGNVFFEGVVTIKD</sequence>
<dbReference type="AlphaFoldDB" id="A0A0L0W6Z3"/>
<keyword evidence="4" id="KW-1185">Reference proteome</keyword>
<reference evidence="4" key="1">
    <citation type="submission" date="2015-07" db="EMBL/GenBank/DDBJ databases">
        <title>Draft genome sequence of the purine-degrading Gottschalkia purinilyticum DSM 1384 (formerly Clostridium purinilyticum).</title>
        <authorList>
            <person name="Poehlein A."/>
            <person name="Schiel-Bengelsdorf B."/>
            <person name="Bengelsdorf F.R."/>
            <person name="Daniel R."/>
            <person name="Duerre P."/>
        </authorList>
    </citation>
    <scope>NUCLEOTIDE SEQUENCE [LARGE SCALE GENOMIC DNA]</scope>
    <source>
        <strain evidence="4">DSM 1384</strain>
    </source>
</reference>
<dbReference type="Proteomes" id="UP000037267">
    <property type="component" value="Unassembled WGS sequence"/>
</dbReference>
<dbReference type="PANTHER" id="PTHR13774:SF39">
    <property type="entry name" value="BIOSYNTHESIS PROTEIN, PUTATIVE-RELATED"/>
    <property type="match status" value="1"/>
</dbReference>
<protein>
    <submittedName>
        <fullName evidence="3">Phenazine biosynthesis protein PhzF</fullName>
    </submittedName>
</protein>
<dbReference type="GO" id="GO:0016853">
    <property type="term" value="F:isomerase activity"/>
    <property type="evidence" value="ECO:0007669"/>
    <property type="project" value="UniProtKB-KW"/>
</dbReference>